<proteinExistence type="predicted"/>
<sequence>MSQTGANSLFNWLIESLKETTDTEYVDLLEIMSKFKAPVTGLAVGNFMKIFFPNMKVKQGRSKYEWTKKTNRYYGIKWRNENQTEIAFREIFSIVPSDFFILSNLTDALTLGHFTGNIINGSKVLIEIILKNDKSWKLLFRGKTIKPESLGINAVYTIATVFDIVRQFNYCRGVQKIDESKKKLTNFKEHVSKAGDENSNDISFRSGSCTSILPFKTSNTVSFICSYCKKLERPPKLKPENNVKSDQDCANEPNSLDVNSNECILNKNSTHDNEENSITLCESDNNDMSTILNNIFPDCSDKMKTFLISQKMALERHPNGRRWNRDIVQLCLSLWCRSPRGYTDLRNSKFLVLPSQKLLQRYKNRIHQEAGINKEMLHWMKNEAKLKNIPPEGYDGGLIFDEMSIQADLQFKKKDGDIQLIGFAECLPESLVFNQMAANKKQQTLATHALQLMFLGFTGFRFPFAHFPSTTASGHELYLLLWESVNMLSNFGFKIQFISTDGAQSNRDLFKLLLPEFSSMSPVTCSFKNIYSYDNPKIFFIMDISHVIKKVRNNLLKSGTEAHCKRHLVCGEKYIEWSHFKQAYLWDISSHVFPVYHKLTQEHFFLTSEAKMRNYLAEDVLNGDMLHLMELYRNSLGDGGSLDATIELLKCTSVLIKNCRDSRPITDISDDRLKDNRDAMDWFVHWENSVKNNATIKNKEKCLISHQTRQDIISAVLGFEELCLYKLKKSNASIIPNRINSDVIENIFCQQRTLHNGANSNPTYLGYCHSINSVILGQASVSKKSNTGGVEEIQKQNCPSQKVCCYTG</sequence>
<evidence type="ECO:0000259" key="1">
    <source>
        <dbReference type="Pfam" id="PF21787"/>
    </source>
</evidence>
<keyword evidence="2" id="KW-0808">Transferase</keyword>
<dbReference type="InterPro" id="IPR048365">
    <property type="entry name" value="TNP-like_RNaseH_N"/>
</dbReference>
<dbReference type="EC" id="2.7.7.-" evidence="2"/>
<dbReference type="Proteomes" id="UP000683360">
    <property type="component" value="Unassembled WGS sequence"/>
</dbReference>
<feature type="domain" description="Transposable element P transposase-like RNase H" evidence="1">
    <location>
        <begin position="369"/>
        <end position="513"/>
    </location>
</feature>
<reference evidence="2" key="1">
    <citation type="submission" date="2021-03" db="EMBL/GenBank/DDBJ databases">
        <authorList>
            <person name="Bekaert M."/>
        </authorList>
    </citation>
    <scope>NUCLEOTIDE SEQUENCE</scope>
</reference>
<comment type="caution">
    <text evidence="2">The sequence shown here is derived from an EMBL/GenBank/DDBJ whole genome shotgun (WGS) entry which is preliminary data.</text>
</comment>
<dbReference type="OrthoDB" id="5984577at2759"/>
<evidence type="ECO:0000313" key="2">
    <source>
        <dbReference type="EMBL" id="CAG2233053.1"/>
    </source>
</evidence>
<accession>A0A8S3TNP1</accession>
<protein>
    <submittedName>
        <fullName evidence="2">THAP9</fullName>
        <ecNumber evidence="2">2.7.7.-</ecNumber>
    </submittedName>
</protein>
<dbReference type="EMBL" id="CAJPWZ010002196">
    <property type="protein sequence ID" value="CAG2233053.1"/>
    <property type="molecule type" value="Genomic_DNA"/>
</dbReference>
<organism evidence="2 3">
    <name type="scientific">Mytilus edulis</name>
    <name type="common">Blue mussel</name>
    <dbReference type="NCBI Taxonomy" id="6550"/>
    <lineage>
        <taxon>Eukaryota</taxon>
        <taxon>Metazoa</taxon>
        <taxon>Spiralia</taxon>
        <taxon>Lophotrochozoa</taxon>
        <taxon>Mollusca</taxon>
        <taxon>Bivalvia</taxon>
        <taxon>Autobranchia</taxon>
        <taxon>Pteriomorphia</taxon>
        <taxon>Mytilida</taxon>
        <taxon>Mytiloidea</taxon>
        <taxon>Mytilidae</taxon>
        <taxon>Mytilinae</taxon>
        <taxon>Mytilus</taxon>
    </lineage>
</organism>
<evidence type="ECO:0000313" key="3">
    <source>
        <dbReference type="Proteomes" id="UP000683360"/>
    </source>
</evidence>
<keyword evidence="2" id="KW-0548">Nucleotidyltransferase</keyword>
<dbReference type="AlphaFoldDB" id="A0A8S3TNP1"/>
<dbReference type="GO" id="GO:0016779">
    <property type="term" value="F:nucleotidyltransferase activity"/>
    <property type="evidence" value="ECO:0007669"/>
    <property type="project" value="UniProtKB-KW"/>
</dbReference>
<name>A0A8S3TNP1_MYTED</name>
<keyword evidence="3" id="KW-1185">Reference proteome</keyword>
<dbReference type="Pfam" id="PF21787">
    <property type="entry name" value="TNP-like_RNaseH_N"/>
    <property type="match status" value="1"/>
</dbReference>
<gene>
    <name evidence="2" type="ORF">MEDL_45629</name>
</gene>